<sequence>DIRQTSTLVIDAMAASVARRKPSSNSTILHSDHGAQFTSWTFAKRLRDAGSLGSMGTVGDCFDNAMMESFWGTMQLELLDTKKWLDPRTITHARVQGVGAPRKGREDSAADARIAVGTRWPQSGPIR</sequence>
<comment type="caution">
    <text evidence="2">The sequence shown here is derived from an EMBL/GenBank/DDBJ whole genome shotgun (WGS) entry which is preliminary data.</text>
</comment>
<evidence type="ECO:0000313" key="2">
    <source>
        <dbReference type="EMBL" id="TDD79061.1"/>
    </source>
</evidence>
<protein>
    <recommendedName>
        <fullName evidence="4">DDE-type integrase/transposase/recombinase</fullName>
    </recommendedName>
</protein>
<keyword evidence="3" id="KW-1185">Reference proteome</keyword>
<dbReference type="PANTHER" id="PTHR46889">
    <property type="entry name" value="TRANSPOSASE INSF FOR INSERTION SEQUENCE IS3B-RELATED"/>
    <property type="match status" value="1"/>
</dbReference>
<proteinExistence type="predicted"/>
<name>A0A4R5B0H8_9ACTN</name>
<evidence type="ECO:0000313" key="3">
    <source>
        <dbReference type="Proteomes" id="UP000294513"/>
    </source>
</evidence>
<evidence type="ECO:0000256" key="1">
    <source>
        <dbReference type="SAM" id="MobiDB-lite"/>
    </source>
</evidence>
<dbReference type="GO" id="GO:0003676">
    <property type="term" value="F:nucleic acid binding"/>
    <property type="evidence" value="ECO:0007669"/>
    <property type="project" value="InterPro"/>
</dbReference>
<evidence type="ECO:0008006" key="4">
    <source>
        <dbReference type="Google" id="ProtNLM"/>
    </source>
</evidence>
<feature type="region of interest" description="Disordered" evidence="1">
    <location>
        <begin position="97"/>
        <end position="127"/>
    </location>
</feature>
<dbReference type="SUPFAM" id="SSF53098">
    <property type="entry name" value="Ribonuclease H-like"/>
    <property type="match status" value="1"/>
</dbReference>
<dbReference type="InterPro" id="IPR012337">
    <property type="entry name" value="RNaseH-like_sf"/>
</dbReference>
<dbReference type="Gene3D" id="3.30.420.10">
    <property type="entry name" value="Ribonuclease H-like superfamily/Ribonuclease H"/>
    <property type="match status" value="1"/>
</dbReference>
<gene>
    <name evidence="2" type="ORF">E1298_28710</name>
</gene>
<dbReference type="AlphaFoldDB" id="A0A4R5B0H8"/>
<feature type="non-terminal residue" evidence="2">
    <location>
        <position position="1"/>
    </location>
</feature>
<dbReference type="InterPro" id="IPR036397">
    <property type="entry name" value="RNaseH_sf"/>
</dbReference>
<dbReference type="Proteomes" id="UP000294513">
    <property type="component" value="Unassembled WGS sequence"/>
</dbReference>
<reference evidence="2 3" key="1">
    <citation type="submission" date="2019-03" db="EMBL/GenBank/DDBJ databases">
        <title>Draft genome sequences of novel Actinobacteria.</title>
        <authorList>
            <person name="Sahin N."/>
            <person name="Ay H."/>
            <person name="Saygin H."/>
        </authorList>
    </citation>
    <scope>NUCLEOTIDE SEQUENCE [LARGE SCALE GENOMIC DNA]</scope>
    <source>
        <strain evidence="2 3">H3C3</strain>
    </source>
</reference>
<dbReference type="InterPro" id="IPR050900">
    <property type="entry name" value="Transposase_IS3/IS150/IS904"/>
</dbReference>
<organism evidence="2 3">
    <name type="scientific">Actinomadura rubrisoli</name>
    <dbReference type="NCBI Taxonomy" id="2530368"/>
    <lineage>
        <taxon>Bacteria</taxon>
        <taxon>Bacillati</taxon>
        <taxon>Actinomycetota</taxon>
        <taxon>Actinomycetes</taxon>
        <taxon>Streptosporangiales</taxon>
        <taxon>Thermomonosporaceae</taxon>
        <taxon>Actinomadura</taxon>
    </lineage>
</organism>
<accession>A0A4R5B0H8</accession>
<dbReference type="EMBL" id="SMKU01000185">
    <property type="protein sequence ID" value="TDD79061.1"/>
    <property type="molecule type" value="Genomic_DNA"/>
</dbReference>
<dbReference type="PANTHER" id="PTHR46889:SF4">
    <property type="entry name" value="TRANSPOSASE INSO FOR INSERTION SEQUENCE ELEMENT IS911B-RELATED"/>
    <property type="match status" value="1"/>
</dbReference>